<evidence type="ECO:0000313" key="2">
    <source>
        <dbReference type="EMBL" id="CAF1920082.1"/>
    </source>
</evidence>
<protein>
    <submittedName>
        <fullName evidence="2">(rape) hypothetical protein</fullName>
    </submittedName>
</protein>
<dbReference type="EMBL" id="HG994366">
    <property type="protein sequence ID" value="CAF1920082.1"/>
    <property type="molecule type" value="Genomic_DNA"/>
</dbReference>
<organism evidence="2">
    <name type="scientific">Brassica napus</name>
    <name type="common">Rape</name>
    <dbReference type="NCBI Taxonomy" id="3708"/>
    <lineage>
        <taxon>Eukaryota</taxon>
        <taxon>Viridiplantae</taxon>
        <taxon>Streptophyta</taxon>
        <taxon>Embryophyta</taxon>
        <taxon>Tracheophyta</taxon>
        <taxon>Spermatophyta</taxon>
        <taxon>Magnoliopsida</taxon>
        <taxon>eudicotyledons</taxon>
        <taxon>Gunneridae</taxon>
        <taxon>Pentapetalae</taxon>
        <taxon>rosids</taxon>
        <taxon>malvids</taxon>
        <taxon>Brassicales</taxon>
        <taxon>Brassicaceae</taxon>
        <taxon>Brassiceae</taxon>
        <taxon>Brassica</taxon>
    </lineage>
</organism>
<sequence length="133" mass="15745">MNFQTEEDIMILVGRGMWTRREACEIGIQKEVSGWIEIGIGGLKENERKGGTQKLTVRERQKDRTMGRSIIVLMWIMLKMINFWYFVCPLTIFAIRSRNNNEEGVMWEFPEEEDEANSEILVFCCFYYTQTLK</sequence>
<dbReference type="AlphaFoldDB" id="A0A816K5G0"/>
<keyword evidence="1" id="KW-1133">Transmembrane helix</keyword>
<name>A0A816K5G0_BRANA</name>
<dbReference type="Proteomes" id="UP001295469">
    <property type="component" value="Chromosome C02"/>
</dbReference>
<gene>
    <name evidence="2" type="ORF">DARMORV10_C02P52360.1</name>
</gene>
<feature type="transmembrane region" description="Helical" evidence="1">
    <location>
        <begin position="70"/>
        <end position="95"/>
    </location>
</feature>
<reference evidence="2" key="1">
    <citation type="submission" date="2021-01" db="EMBL/GenBank/DDBJ databases">
        <authorList>
            <consortium name="Genoscope - CEA"/>
            <person name="William W."/>
        </authorList>
    </citation>
    <scope>NUCLEOTIDE SEQUENCE</scope>
</reference>
<keyword evidence="1" id="KW-0472">Membrane</keyword>
<accession>A0A816K5G0</accession>
<proteinExistence type="predicted"/>
<evidence type="ECO:0000256" key="1">
    <source>
        <dbReference type="SAM" id="Phobius"/>
    </source>
</evidence>
<keyword evidence="1" id="KW-0812">Transmembrane</keyword>